<evidence type="ECO:0000256" key="1">
    <source>
        <dbReference type="ARBA" id="ARBA00023015"/>
    </source>
</evidence>
<dbReference type="SMART" id="SM00421">
    <property type="entry name" value="HTH_LUXR"/>
    <property type="match status" value="1"/>
</dbReference>
<evidence type="ECO:0000259" key="5">
    <source>
        <dbReference type="PROSITE" id="PS50043"/>
    </source>
</evidence>
<dbReference type="SMART" id="SM00448">
    <property type="entry name" value="REC"/>
    <property type="match status" value="1"/>
</dbReference>
<gene>
    <name evidence="7" type="ORF">VW23_019715</name>
</gene>
<accession>A0A1E5XQ73</accession>
<sequence>MYHGDGARPSVAEDPIVFIVDAERRSREALQQLLESVSIKSLAFGSVDDLLVRGLPDKPSCLVLDVRLPGIGGLTFQEQLIRSAIEIPIVFLTGHADIQMTVRAMKAGAVDFLTKPVRDQDVLDAVTVALQRDLRRRSRLHALAELRERLSQLSEREREVMPMIAAGRMNKQVAAALHISESTVKIYRGGVMRKMRARTVPDLVRMADTLAITIDRPIDRDW</sequence>
<organism evidence="7 8">
    <name type="scientific">Devosia insulae DS-56</name>
    <dbReference type="NCBI Taxonomy" id="1116389"/>
    <lineage>
        <taxon>Bacteria</taxon>
        <taxon>Pseudomonadati</taxon>
        <taxon>Pseudomonadota</taxon>
        <taxon>Alphaproteobacteria</taxon>
        <taxon>Hyphomicrobiales</taxon>
        <taxon>Devosiaceae</taxon>
        <taxon>Devosia</taxon>
    </lineage>
</organism>
<evidence type="ECO:0000259" key="6">
    <source>
        <dbReference type="PROSITE" id="PS50110"/>
    </source>
</evidence>
<keyword evidence="4" id="KW-0597">Phosphoprotein</keyword>
<dbReference type="PRINTS" id="PR00038">
    <property type="entry name" value="HTHLUXR"/>
</dbReference>
<proteinExistence type="predicted"/>
<dbReference type="PANTHER" id="PTHR44688">
    <property type="entry name" value="DNA-BINDING TRANSCRIPTIONAL ACTIVATOR DEVR_DOSR"/>
    <property type="match status" value="1"/>
</dbReference>
<dbReference type="SUPFAM" id="SSF52172">
    <property type="entry name" value="CheY-like"/>
    <property type="match status" value="1"/>
</dbReference>
<comment type="caution">
    <text evidence="7">The sequence shown here is derived from an EMBL/GenBank/DDBJ whole genome shotgun (WGS) entry which is preliminary data.</text>
</comment>
<feature type="modified residue" description="4-aspartylphosphate" evidence="4">
    <location>
        <position position="65"/>
    </location>
</feature>
<evidence type="ECO:0000313" key="8">
    <source>
        <dbReference type="Proteomes" id="UP000095463"/>
    </source>
</evidence>
<dbReference type="AlphaFoldDB" id="A0A1E5XQ73"/>
<keyword evidence="1" id="KW-0805">Transcription regulation</keyword>
<dbReference type="PROSITE" id="PS50043">
    <property type="entry name" value="HTH_LUXR_2"/>
    <property type="match status" value="1"/>
</dbReference>
<evidence type="ECO:0000256" key="2">
    <source>
        <dbReference type="ARBA" id="ARBA00023125"/>
    </source>
</evidence>
<dbReference type="GO" id="GO:0006355">
    <property type="term" value="P:regulation of DNA-templated transcription"/>
    <property type="evidence" value="ECO:0007669"/>
    <property type="project" value="InterPro"/>
</dbReference>
<dbReference type="EMBL" id="LAJE02000189">
    <property type="protein sequence ID" value="OEO30741.1"/>
    <property type="molecule type" value="Genomic_DNA"/>
</dbReference>
<dbReference type="Proteomes" id="UP000095463">
    <property type="component" value="Unassembled WGS sequence"/>
</dbReference>
<keyword evidence="2 7" id="KW-0238">DNA-binding</keyword>
<evidence type="ECO:0000256" key="4">
    <source>
        <dbReference type="PROSITE-ProRule" id="PRU00169"/>
    </source>
</evidence>
<dbReference type="InterPro" id="IPR000792">
    <property type="entry name" value="Tscrpt_reg_LuxR_C"/>
</dbReference>
<dbReference type="Pfam" id="PF00072">
    <property type="entry name" value="Response_reg"/>
    <property type="match status" value="1"/>
</dbReference>
<feature type="domain" description="HTH luxR-type" evidence="5">
    <location>
        <begin position="146"/>
        <end position="211"/>
    </location>
</feature>
<evidence type="ECO:0000313" key="7">
    <source>
        <dbReference type="EMBL" id="OEO30741.1"/>
    </source>
</evidence>
<dbReference type="InterPro" id="IPR011006">
    <property type="entry name" value="CheY-like_superfamily"/>
</dbReference>
<evidence type="ECO:0000256" key="3">
    <source>
        <dbReference type="ARBA" id="ARBA00023163"/>
    </source>
</evidence>
<dbReference type="CDD" id="cd06170">
    <property type="entry name" value="LuxR_C_like"/>
    <property type="match status" value="1"/>
</dbReference>
<dbReference type="Gene3D" id="1.10.10.10">
    <property type="entry name" value="Winged helix-like DNA-binding domain superfamily/Winged helix DNA-binding domain"/>
    <property type="match status" value="1"/>
</dbReference>
<protein>
    <submittedName>
        <fullName evidence="7">DNA-binding response regulator</fullName>
    </submittedName>
</protein>
<dbReference type="PROSITE" id="PS50110">
    <property type="entry name" value="RESPONSE_REGULATORY"/>
    <property type="match status" value="1"/>
</dbReference>
<name>A0A1E5XQ73_9HYPH</name>
<dbReference type="GO" id="GO:0003677">
    <property type="term" value="F:DNA binding"/>
    <property type="evidence" value="ECO:0007669"/>
    <property type="project" value="UniProtKB-KW"/>
</dbReference>
<feature type="domain" description="Response regulatory" evidence="6">
    <location>
        <begin position="16"/>
        <end position="130"/>
    </location>
</feature>
<dbReference type="InterPro" id="IPR036388">
    <property type="entry name" value="WH-like_DNA-bd_sf"/>
</dbReference>
<reference evidence="7 8" key="1">
    <citation type="journal article" date="2015" name="Genome Announc.">
        <title>Genome Assemblies of Three Soil-Associated Devosia species: D. insulae, D. limi, and D. soli.</title>
        <authorList>
            <person name="Hassan Y.I."/>
            <person name="Lepp D."/>
            <person name="Zhou T."/>
        </authorList>
    </citation>
    <scope>NUCLEOTIDE SEQUENCE [LARGE SCALE GENOMIC DNA]</scope>
    <source>
        <strain evidence="7 8">DS-56</strain>
    </source>
</reference>
<dbReference type="PANTHER" id="PTHR44688:SF16">
    <property type="entry name" value="DNA-BINDING TRANSCRIPTIONAL ACTIVATOR DEVR_DOSR"/>
    <property type="match status" value="1"/>
</dbReference>
<dbReference type="Pfam" id="PF00196">
    <property type="entry name" value="GerE"/>
    <property type="match status" value="1"/>
</dbReference>
<keyword evidence="3" id="KW-0804">Transcription</keyword>
<keyword evidence="8" id="KW-1185">Reference proteome</keyword>
<dbReference type="GO" id="GO:0000160">
    <property type="term" value="P:phosphorelay signal transduction system"/>
    <property type="evidence" value="ECO:0007669"/>
    <property type="project" value="InterPro"/>
</dbReference>
<dbReference type="Gene3D" id="3.40.50.2300">
    <property type="match status" value="1"/>
</dbReference>
<dbReference type="InterPro" id="IPR001789">
    <property type="entry name" value="Sig_transdc_resp-reg_receiver"/>
</dbReference>